<dbReference type="Proteomes" id="UP001254608">
    <property type="component" value="Unassembled WGS sequence"/>
</dbReference>
<evidence type="ECO:0000313" key="2">
    <source>
        <dbReference type="Proteomes" id="UP001254608"/>
    </source>
</evidence>
<organism evidence="1 2">
    <name type="scientific">Banduia mediterranea</name>
    <dbReference type="NCBI Taxonomy" id="3075609"/>
    <lineage>
        <taxon>Bacteria</taxon>
        <taxon>Pseudomonadati</taxon>
        <taxon>Pseudomonadota</taxon>
        <taxon>Gammaproteobacteria</taxon>
        <taxon>Nevskiales</taxon>
        <taxon>Algiphilaceae</taxon>
        <taxon>Banduia</taxon>
    </lineage>
</organism>
<keyword evidence="1" id="KW-0378">Hydrolase</keyword>
<protein>
    <submittedName>
        <fullName evidence="1">Glycosyl hydrolase family 28-related protein</fullName>
    </submittedName>
</protein>
<sequence>MNDDGLTPQLSPTAGIGDVAVRRAALSVKMAPFYARGDGIADDRAAVDAALERASAIRGKLYFPPGEYVIRANGPGAVLRGRSNVQVEFAQGAVLKLENPARYPLTCFFEHSFVENATYKGLTLNGGGEVGPNGFGANNSKGIQCDGAHIYGFRRDPRTGGGRGITFQFNCKNIEVNSPKITNCTTGIDFHGRHSARLDGIIVVNPTISECEEAISFYDLFDGDINLNSAESAQVIVNGGTAFNCGKSTSALAPGTNGEGGGVVVSERGHSFSVRNFSVVNEPSYGEIGAVIRGSFSNSDVDVSYRGECMALVMFSPALNLAPVKPSAAAVSSGNKISIICAGMCDYVVYSDNMRGANLAFQNRITVSCHVPRISLMNDIAGRSAENFLEVISLENSKAVRGYWAELYEKNSTFPDASWDPAH</sequence>
<dbReference type="RefSeq" id="WP_311363761.1">
    <property type="nucleotide sequence ID" value="NZ_JAVRIC010000003.1"/>
</dbReference>
<accession>A0ABU2WER9</accession>
<dbReference type="GO" id="GO:0016787">
    <property type="term" value="F:hydrolase activity"/>
    <property type="evidence" value="ECO:0007669"/>
    <property type="project" value="UniProtKB-KW"/>
</dbReference>
<reference evidence="1 2" key="1">
    <citation type="submission" date="2023-09" db="EMBL/GenBank/DDBJ databases">
        <authorList>
            <person name="Rey-Velasco X."/>
        </authorList>
    </citation>
    <scope>NUCLEOTIDE SEQUENCE [LARGE SCALE GENOMIC DNA]</scope>
    <source>
        <strain evidence="1 2">W345</strain>
    </source>
</reference>
<dbReference type="EMBL" id="JAVRIC010000003">
    <property type="protein sequence ID" value="MDT0496370.1"/>
    <property type="molecule type" value="Genomic_DNA"/>
</dbReference>
<evidence type="ECO:0000313" key="1">
    <source>
        <dbReference type="EMBL" id="MDT0496370.1"/>
    </source>
</evidence>
<dbReference type="InterPro" id="IPR012334">
    <property type="entry name" value="Pectin_lyas_fold"/>
</dbReference>
<proteinExistence type="predicted"/>
<dbReference type="Gene3D" id="2.160.20.10">
    <property type="entry name" value="Single-stranded right-handed beta-helix, Pectin lyase-like"/>
    <property type="match status" value="1"/>
</dbReference>
<dbReference type="InterPro" id="IPR011050">
    <property type="entry name" value="Pectin_lyase_fold/virulence"/>
</dbReference>
<name>A0ABU2WER9_9GAMM</name>
<keyword evidence="2" id="KW-1185">Reference proteome</keyword>
<comment type="caution">
    <text evidence="1">The sequence shown here is derived from an EMBL/GenBank/DDBJ whole genome shotgun (WGS) entry which is preliminary data.</text>
</comment>
<gene>
    <name evidence="1" type="ORF">RM530_03180</name>
</gene>
<dbReference type="SUPFAM" id="SSF51126">
    <property type="entry name" value="Pectin lyase-like"/>
    <property type="match status" value="1"/>
</dbReference>